<dbReference type="SUPFAM" id="SSF53187">
    <property type="entry name" value="Zn-dependent exopeptidases"/>
    <property type="match status" value="1"/>
</dbReference>
<dbReference type="Gene3D" id="3.40.630.10">
    <property type="entry name" value="Zn peptidases"/>
    <property type="match status" value="1"/>
</dbReference>
<dbReference type="GO" id="GO:0008235">
    <property type="term" value="F:metalloexopeptidase activity"/>
    <property type="evidence" value="ECO:0007669"/>
    <property type="project" value="InterPro"/>
</dbReference>
<dbReference type="Pfam" id="PF04389">
    <property type="entry name" value="Peptidase_M28"/>
    <property type="match status" value="1"/>
</dbReference>
<protein>
    <recommendedName>
        <fullName evidence="1">Peptidase M28 domain-containing protein</fullName>
    </recommendedName>
</protein>
<reference evidence="2" key="1">
    <citation type="submission" date="2018-05" db="EMBL/GenBank/DDBJ databases">
        <authorList>
            <person name="Lanie J.A."/>
            <person name="Ng W.-L."/>
            <person name="Kazmierczak K.M."/>
            <person name="Andrzejewski T.M."/>
            <person name="Davidsen T.M."/>
            <person name="Wayne K.J."/>
            <person name="Tettelin H."/>
            <person name="Glass J.I."/>
            <person name="Rusch D."/>
            <person name="Podicherti R."/>
            <person name="Tsui H.-C.T."/>
            <person name="Winkler M.E."/>
        </authorList>
    </citation>
    <scope>NUCLEOTIDE SEQUENCE</scope>
</reference>
<dbReference type="InterPro" id="IPR007484">
    <property type="entry name" value="Peptidase_M28"/>
</dbReference>
<sequence length="230" mass="25766">DFYGMSFNNVVGVLKGKSLSDEFVIISAHYDHLGIDHEMDGDNIYNGANDNASGVTAVLTLAEYFKKSDINERSIIFVAFTAEEMGLRGSRYFGKSINRNNIMAGINIEMIGVQSEYGKNTAWLTGFDRSDFGETIQKNLSDTKYKLFADPYPTQNLFFRSDNAALARLGIPAHTFSTTPMEKDSHYHKVTDEYETLDIFTIKESIELISKGILSIIQGEDTPTRIILNN</sequence>
<dbReference type="PANTHER" id="PTHR12147:SF26">
    <property type="entry name" value="PEPTIDASE M28 DOMAIN-CONTAINING PROTEIN"/>
    <property type="match status" value="1"/>
</dbReference>
<evidence type="ECO:0000259" key="1">
    <source>
        <dbReference type="Pfam" id="PF04389"/>
    </source>
</evidence>
<proteinExistence type="predicted"/>
<name>A0A382WB04_9ZZZZ</name>
<gene>
    <name evidence="2" type="ORF">METZ01_LOCUS408836</name>
</gene>
<dbReference type="PANTHER" id="PTHR12147">
    <property type="entry name" value="METALLOPEPTIDASE M28 FAMILY MEMBER"/>
    <property type="match status" value="1"/>
</dbReference>
<feature type="domain" description="Peptidase M28" evidence="1">
    <location>
        <begin position="9"/>
        <end position="210"/>
    </location>
</feature>
<evidence type="ECO:0000313" key="2">
    <source>
        <dbReference type="EMBL" id="SVD55982.1"/>
    </source>
</evidence>
<dbReference type="EMBL" id="UINC01158436">
    <property type="protein sequence ID" value="SVD55982.1"/>
    <property type="molecule type" value="Genomic_DNA"/>
</dbReference>
<organism evidence="2">
    <name type="scientific">marine metagenome</name>
    <dbReference type="NCBI Taxonomy" id="408172"/>
    <lineage>
        <taxon>unclassified sequences</taxon>
        <taxon>metagenomes</taxon>
        <taxon>ecological metagenomes</taxon>
    </lineage>
</organism>
<dbReference type="InterPro" id="IPR045175">
    <property type="entry name" value="M28_fam"/>
</dbReference>
<dbReference type="GO" id="GO:0006508">
    <property type="term" value="P:proteolysis"/>
    <property type="evidence" value="ECO:0007669"/>
    <property type="project" value="InterPro"/>
</dbReference>
<accession>A0A382WB04</accession>
<dbReference type="AlphaFoldDB" id="A0A382WB04"/>
<feature type="non-terminal residue" evidence="2">
    <location>
        <position position="1"/>
    </location>
</feature>